<evidence type="ECO:0000256" key="2">
    <source>
        <dbReference type="ARBA" id="ARBA00004613"/>
    </source>
</evidence>
<evidence type="ECO:0000256" key="1">
    <source>
        <dbReference type="ARBA" id="ARBA00004532"/>
    </source>
</evidence>
<evidence type="ECO:0000256" key="3">
    <source>
        <dbReference type="ARBA" id="ARBA00007226"/>
    </source>
</evidence>
<dbReference type="Pfam" id="PF01223">
    <property type="entry name" value="Endonuclease_NS"/>
    <property type="match status" value="1"/>
</dbReference>
<comment type="similarity">
    <text evidence="3">Belongs to the venom Kunitz-type family. Sea anemone type 2 potassium channel toxin subfamily.</text>
</comment>
<protein>
    <recommendedName>
        <fullName evidence="10">BPTI/Kunitz inhibitor domain-containing protein</fullName>
    </recommendedName>
</protein>
<dbReference type="SMART" id="SM00131">
    <property type="entry name" value="KU"/>
    <property type="match status" value="1"/>
</dbReference>
<dbReference type="PANTHER" id="PTHR10083:SF328">
    <property type="entry name" value="TISSUE FACTOR PATHWAY INHIBITOR"/>
    <property type="match status" value="1"/>
</dbReference>
<dbReference type="InterPro" id="IPR050098">
    <property type="entry name" value="TFPI/VKTCI-like"/>
</dbReference>
<evidence type="ECO:0000256" key="8">
    <source>
        <dbReference type="ARBA" id="ARBA00023331"/>
    </source>
</evidence>
<dbReference type="EMBL" id="CALNXI010002247">
    <property type="protein sequence ID" value="CAH3185282.1"/>
    <property type="molecule type" value="Genomic_DNA"/>
</dbReference>
<dbReference type="InterPro" id="IPR002223">
    <property type="entry name" value="Kunitz_BPTI"/>
</dbReference>
<dbReference type="InterPro" id="IPR020901">
    <property type="entry name" value="Prtase_inh_Kunz-CS"/>
</dbReference>
<comment type="subcellular location">
    <subcellularLocation>
        <location evidence="1">Nematocyst</location>
    </subcellularLocation>
    <subcellularLocation>
        <location evidence="2">Secreted</location>
    </subcellularLocation>
</comment>
<dbReference type="InterPro" id="IPR044925">
    <property type="entry name" value="His-Me_finger_sf"/>
</dbReference>
<comment type="caution">
    <text evidence="11">The sequence shown here is derived from an EMBL/GenBank/DDBJ whole genome shotgun (WGS) entry which is preliminary data.</text>
</comment>
<dbReference type="PRINTS" id="PR00759">
    <property type="entry name" value="BASICPTASE"/>
</dbReference>
<dbReference type="PROSITE" id="PS50279">
    <property type="entry name" value="BPTI_KUNITZ_2"/>
    <property type="match status" value="1"/>
</dbReference>
<gene>
    <name evidence="11" type="ORF">PEVE_00016013</name>
</gene>
<evidence type="ECO:0000313" key="12">
    <source>
        <dbReference type="Proteomes" id="UP001159427"/>
    </source>
</evidence>
<feature type="region of interest" description="Disordered" evidence="9">
    <location>
        <begin position="90"/>
        <end position="119"/>
    </location>
</feature>
<name>A0ABN8S0P9_9CNID</name>
<evidence type="ECO:0000313" key="11">
    <source>
        <dbReference type="EMBL" id="CAH3185282.1"/>
    </source>
</evidence>
<accession>A0ABN8S0P9</accession>
<keyword evidence="8" id="KW-0166">Nematocyst</keyword>
<dbReference type="Gene3D" id="4.10.410.10">
    <property type="entry name" value="Pancreatic trypsin inhibitor Kunitz domain"/>
    <property type="match status" value="1"/>
</dbReference>
<dbReference type="PROSITE" id="PS00280">
    <property type="entry name" value="BPTI_KUNITZ_1"/>
    <property type="match status" value="1"/>
</dbReference>
<evidence type="ECO:0000256" key="4">
    <source>
        <dbReference type="ARBA" id="ARBA00022525"/>
    </source>
</evidence>
<organism evidence="11 12">
    <name type="scientific">Porites evermanni</name>
    <dbReference type="NCBI Taxonomy" id="104178"/>
    <lineage>
        <taxon>Eukaryota</taxon>
        <taxon>Metazoa</taxon>
        <taxon>Cnidaria</taxon>
        <taxon>Anthozoa</taxon>
        <taxon>Hexacorallia</taxon>
        <taxon>Scleractinia</taxon>
        <taxon>Fungiina</taxon>
        <taxon>Poritidae</taxon>
        <taxon>Porites</taxon>
    </lineage>
</organism>
<keyword evidence="6" id="KW-0722">Serine protease inhibitor</keyword>
<dbReference type="InterPro" id="IPR001604">
    <property type="entry name" value="Endo_G_ENPP1-like_dom"/>
</dbReference>
<dbReference type="InterPro" id="IPR036880">
    <property type="entry name" value="Kunitz_BPTI_sf"/>
</dbReference>
<keyword evidence="4" id="KW-0964">Secreted</keyword>
<dbReference type="Proteomes" id="UP001159427">
    <property type="component" value="Unassembled WGS sequence"/>
</dbReference>
<dbReference type="CDD" id="cd00109">
    <property type="entry name" value="Kunitz-type"/>
    <property type="match status" value="1"/>
</dbReference>
<sequence length="325" mass="35496">GRTRGRGRRCRPGRKRGVGCRAPNASGNRNAFSNDINQCLFSGWKQVGIITGNVPCNTGKGLCYGTNPNAQAQFAICYNTKTLTPDFTGHVVESQSGSGRPSSFRSDTGPFAPNPQSTSDDYIARNQGGLYNNFKPPPGQQYLARGHLVPNADFGSDAERALTTSQLPSVCLLPPDTGLCKALIPRYYFDSRIGRCQTFNYGGCGGNMNNFKDKKSCEEKCLGDVTKILLKNRVQTPKYFWKAVCDPTEKESVLFYAENPVGIVDRKRRRGCNGAEQTQSKGVIECTSITTAKREFAVPNFNANNCRPSATGLKDLTSILTGFVR</sequence>
<dbReference type="Pfam" id="PF00014">
    <property type="entry name" value="Kunitz_BPTI"/>
    <property type="match status" value="1"/>
</dbReference>
<keyword evidence="12" id="KW-1185">Reference proteome</keyword>
<keyword evidence="7" id="KW-1015">Disulfide bond</keyword>
<feature type="compositionally biased region" description="Polar residues" evidence="9">
    <location>
        <begin position="93"/>
        <end position="106"/>
    </location>
</feature>
<feature type="region of interest" description="Disordered" evidence="9">
    <location>
        <begin position="1"/>
        <end position="22"/>
    </location>
</feature>
<evidence type="ECO:0000256" key="7">
    <source>
        <dbReference type="ARBA" id="ARBA00023157"/>
    </source>
</evidence>
<dbReference type="InterPro" id="IPR044929">
    <property type="entry name" value="DNA/RNA_non-sp_Endonuclease_sf"/>
</dbReference>
<evidence type="ECO:0000256" key="5">
    <source>
        <dbReference type="ARBA" id="ARBA00022690"/>
    </source>
</evidence>
<evidence type="ECO:0000259" key="10">
    <source>
        <dbReference type="PROSITE" id="PS50279"/>
    </source>
</evidence>
<proteinExistence type="inferred from homology"/>
<dbReference type="SUPFAM" id="SSF54060">
    <property type="entry name" value="His-Me finger endonucleases"/>
    <property type="match status" value="1"/>
</dbReference>
<evidence type="ECO:0000256" key="9">
    <source>
        <dbReference type="SAM" id="MobiDB-lite"/>
    </source>
</evidence>
<dbReference type="PANTHER" id="PTHR10083">
    <property type="entry name" value="KUNITZ-TYPE PROTEASE INHIBITOR-RELATED"/>
    <property type="match status" value="1"/>
</dbReference>
<evidence type="ECO:0000256" key="6">
    <source>
        <dbReference type="ARBA" id="ARBA00022900"/>
    </source>
</evidence>
<feature type="compositionally biased region" description="Basic residues" evidence="9">
    <location>
        <begin position="1"/>
        <end position="18"/>
    </location>
</feature>
<dbReference type="SUPFAM" id="SSF57362">
    <property type="entry name" value="BPTI-like"/>
    <property type="match status" value="1"/>
</dbReference>
<feature type="non-terminal residue" evidence="11">
    <location>
        <position position="1"/>
    </location>
</feature>
<dbReference type="Gene3D" id="3.40.570.10">
    <property type="entry name" value="Extracellular Endonuclease, subunit A"/>
    <property type="match status" value="1"/>
</dbReference>
<keyword evidence="5" id="KW-0646">Protease inhibitor</keyword>
<reference evidence="11 12" key="1">
    <citation type="submission" date="2022-05" db="EMBL/GenBank/DDBJ databases">
        <authorList>
            <consortium name="Genoscope - CEA"/>
            <person name="William W."/>
        </authorList>
    </citation>
    <scope>NUCLEOTIDE SEQUENCE [LARGE SCALE GENOMIC DNA]</scope>
</reference>
<feature type="domain" description="BPTI/Kunitz inhibitor" evidence="10">
    <location>
        <begin position="171"/>
        <end position="221"/>
    </location>
</feature>